<dbReference type="PANTHER" id="PTHR48090">
    <property type="entry name" value="UNDECAPRENYL-PHOSPHATE 4-DEOXY-4-FORMAMIDO-L-ARABINOSE TRANSFERASE-RELATED"/>
    <property type="match status" value="1"/>
</dbReference>
<organism evidence="10 11">
    <name type="scientific">Anaerobutyricum hallii</name>
    <dbReference type="NCBI Taxonomy" id="39488"/>
    <lineage>
        <taxon>Bacteria</taxon>
        <taxon>Bacillati</taxon>
        <taxon>Bacillota</taxon>
        <taxon>Clostridia</taxon>
        <taxon>Lachnospirales</taxon>
        <taxon>Lachnospiraceae</taxon>
        <taxon>Anaerobutyricum</taxon>
    </lineage>
</organism>
<dbReference type="InterPro" id="IPR029044">
    <property type="entry name" value="Nucleotide-diphossugar_trans"/>
</dbReference>
<evidence type="ECO:0000256" key="4">
    <source>
        <dbReference type="ARBA" id="ARBA00022692"/>
    </source>
</evidence>
<evidence type="ECO:0000256" key="7">
    <source>
        <dbReference type="ARBA" id="ARBA00023136"/>
    </source>
</evidence>
<dbReference type="CDD" id="cd04187">
    <property type="entry name" value="DPM1_like_bac"/>
    <property type="match status" value="1"/>
</dbReference>
<evidence type="ECO:0000313" key="10">
    <source>
        <dbReference type="EMBL" id="CUN09235.1"/>
    </source>
</evidence>
<gene>
    <name evidence="10" type="primary">arnC</name>
    <name evidence="10" type="ORF">ERS852578_02132</name>
</gene>
<dbReference type="Gene3D" id="3.90.550.10">
    <property type="entry name" value="Spore Coat Polysaccharide Biosynthesis Protein SpsA, Chain A"/>
    <property type="match status" value="1"/>
</dbReference>
<dbReference type="SUPFAM" id="SSF53448">
    <property type="entry name" value="Nucleotide-diphospho-sugar transferases"/>
    <property type="match status" value="1"/>
</dbReference>
<keyword evidence="7 8" id="KW-0472">Membrane</keyword>
<evidence type="ECO:0000256" key="6">
    <source>
        <dbReference type="ARBA" id="ARBA00022989"/>
    </source>
</evidence>
<reference evidence="10 11" key="1">
    <citation type="submission" date="2015-09" db="EMBL/GenBank/DDBJ databases">
        <authorList>
            <consortium name="Pathogen Informatics"/>
        </authorList>
    </citation>
    <scope>NUCLEOTIDE SEQUENCE [LARGE SCALE GENOMIC DNA]</scope>
    <source>
        <strain evidence="10 11">2789STDY5834966</strain>
    </source>
</reference>
<dbReference type="EMBL" id="CYYC01000027">
    <property type="protein sequence ID" value="CUN09235.1"/>
    <property type="molecule type" value="Genomic_DNA"/>
</dbReference>
<name>A0A173U512_9FIRM</name>
<accession>A0A173U512</accession>
<dbReference type="PANTHER" id="PTHR48090:SF3">
    <property type="entry name" value="UNDECAPRENYL-PHOSPHATE 4-DEOXY-4-FORMAMIDO-L-ARABINOSE TRANSFERASE"/>
    <property type="match status" value="1"/>
</dbReference>
<dbReference type="Pfam" id="PF00535">
    <property type="entry name" value="Glycos_transf_2"/>
    <property type="match status" value="1"/>
</dbReference>
<feature type="domain" description="Glycosyltransferase 2-like" evidence="9">
    <location>
        <begin position="4"/>
        <end position="155"/>
    </location>
</feature>
<dbReference type="GO" id="GO:0009103">
    <property type="term" value="P:lipopolysaccharide biosynthetic process"/>
    <property type="evidence" value="ECO:0007669"/>
    <property type="project" value="UniProtKB-KW"/>
</dbReference>
<keyword evidence="1" id="KW-1003">Cell membrane</keyword>
<evidence type="ECO:0000313" key="11">
    <source>
        <dbReference type="Proteomes" id="UP000095390"/>
    </source>
</evidence>
<evidence type="ECO:0000256" key="3">
    <source>
        <dbReference type="ARBA" id="ARBA00022679"/>
    </source>
</evidence>
<keyword evidence="5" id="KW-0448">Lipopolysaccharide biosynthesis</keyword>
<dbReference type="RefSeq" id="WP_022169498.1">
    <property type="nucleotide sequence ID" value="NZ_CAJLIF010000001.1"/>
</dbReference>
<dbReference type="GO" id="GO:0099621">
    <property type="term" value="F:undecaprenyl-phosphate 4-deoxy-4-formamido-L-arabinose transferase activity"/>
    <property type="evidence" value="ECO:0007669"/>
    <property type="project" value="UniProtKB-EC"/>
</dbReference>
<feature type="transmembrane region" description="Helical" evidence="8">
    <location>
        <begin position="262"/>
        <end position="287"/>
    </location>
</feature>
<dbReference type="InterPro" id="IPR050256">
    <property type="entry name" value="Glycosyltransferase_2"/>
</dbReference>
<dbReference type="GO" id="GO:0005886">
    <property type="term" value="C:plasma membrane"/>
    <property type="evidence" value="ECO:0007669"/>
    <property type="project" value="TreeGrafter"/>
</dbReference>
<dbReference type="Proteomes" id="UP000095390">
    <property type="component" value="Unassembled WGS sequence"/>
</dbReference>
<evidence type="ECO:0000256" key="2">
    <source>
        <dbReference type="ARBA" id="ARBA00022676"/>
    </source>
</evidence>
<keyword evidence="6 8" id="KW-1133">Transmembrane helix</keyword>
<evidence type="ECO:0000259" key="9">
    <source>
        <dbReference type="Pfam" id="PF00535"/>
    </source>
</evidence>
<evidence type="ECO:0000256" key="8">
    <source>
        <dbReference type="SAM" id="Phobius"/>
    </source>
</evidence>
<feature type="transmembrane region" description="Helical" evidence="8">
    <location>
        <begin position="229"/>
        <end position="250"/>
    </location>
</feature>
<proteinExistence type="predicted"/>
<dbReference type="EC" id="2.4.2.53" evidence="10"/>
<protein>
    <submittedName>
        <fullName evidence="10">Undecaprenyl-phosphate 4-deoxy-4-formamido-L-arabinose transferase</fullName>
        <ecNumber evidence="10">2.4.2.53</ecNumber>
    </submittedName>
</protein>
<dbReference type="InterPro" id="IPR001173">
    <property type="entry name" value="Glyco_trans_2-like"/>
</dbReference>
<dbReference type="AlphaFoldDB" id="A0A173U512"/>
<sequence>MLHSIIIPCYKSSRTIREVVELTSAELDRLGRPEYEFILVDDYSPDDGATLRELKALAADYPFVKAISLAKNSGQHNAVMAGLNYAQGDLLIAMDDDMQTHPSQLHFLLDEIEKGYDIVYGYYPDKKHSAFRNFGSYLNYLTVRILIGKPKDMKTSSYWVIRKFVRDYVIQYQSPYTHLQGLFLRTTRNISCVPIKHFEREVGQSGYTLKKLIQLYSNIMGYSVVPLRLSTYCGYFFSILSILGALAIVIRKLVNPAMALGWPSMMCAICFFSGLIMLFMGTIGEYLGRMFLGMNKQPQFVVREVISQNSTATAIQDTANTPDKVTTVKSVLPTETISAKNSCEPSDNE</sequence>
<evidence type="ECO:0000256" key="5">
    <source>
        <dbReference type="ARBA" id="ARBA00022985"/>
    </source>
</evidence>
<keyword evidence="4 8" id="KW-0812">Transmembrane</keyword>
<evidence type="ECO:0000256" key="1">
    <source>
        <dbReference type="ARBA" id="ARBA00022475"/>
    </source>
</evidence>
<keyword evidence="3 10" id="KW-0808">Transferase</keyword>
<keyword evidence="2 10" id="KW-0328">Glycosyltransferase</keyword>